<comment type="similarity">
    <text evidence="1">Belongs to the DinB family.</text>
</comment>
<protein>
    <submittedName>
        <fullName evidence="4">DNA damage-inducible protein DinB</fullName>
    </submittedName>
</protein>
<keyword evidence="6" id="KW-1185">Reference proteome</keyword>
<comment type="caution">
    <text evidence="4">The sequence shown here is derived from an EMBL/GenBank/DDBJ whole genome shotgun (WGS) entry which is preliminary data.</text>
</comment>
<dbReference type="Proteomes" id="UP000630135">
    <property type="component" value="Unassembled WGS sequence"/>
</dbReference>
<name>A0AAV4K7D3_9DEIO</name>
<dbReference type="InterPro" id="IPR034660">
    <property type="entry name" value="DinB/YfiT-like"/>
</dbReference>
<reference evidence="4" key="2">
    <citation type="journal article" date="2014" name="Int. J. Syst. Evol. Microbiol.">
        <title>Complete genome sequence of Corynebacterium casei LMG S-19264T (=DSM 44701T), isolated from a smear-ripened cheese.</title>
        <authorList>
            <consortium name="US DOE Joint Genome Institute (JGI-PGF)"/>
            <person name="Walter F."/>
            <person name="Albersmeier A."/>
            <person name="Kalinowski J."/>
            <person name="Ruckert C."/>
        </authorList>
    </citation>
    <scope>NUCLEOTIDE SEQUENCE</scope>
    <source>
        <strain evidence="4">CGMCC 1.8885</strain>
    </source>
</reference>
<keyword evidence="2 3" id="KW-0479">Metal-binding</keyword>
<dbReference type="SUPFAM" id="SSF109854">
    <property type="entry name" value="DinB/YfiT-like putative metalloenzymes"/>
    <property type="match status" value="1"/>
</dbReference>
<gene>
    <name evidence="5" type="ORF">GCM10008021_26720</name>
    <name evidence="4" type="ORF">GCM10010914_28060</name>
</gene>
<dbReference type="InterPro" id="IPR007837">
    <property type="entry name" value="DinB"/>
</dbReference>
<feature type="binding site" evidence="3">
    <location>
        <position position="139"/>
    </location>
    <ligand>
        <name>a divalent metal cation</name>
        <dbReference type="ChEBI" id="CHEBI:60240"/>
    </ligand>
</feature>
<evidence type="ECO:0000313" key="4">
    <source>
        <dbReference type="EMBL" id="GGI91938.1"/>
    </source>
</evidence>
<dbReference type="EMBL" id="BMLZ01000047">
    <property type="protein sequence ID" value="GGP31021.1"/>
    <property type="molecule type" value="Genomic_DNA"/>
</dbReference>
<accession>A0AAV4K7D3</accession>
<evidence type="ECO:0000313" key="5">
    <source>
        <dbReference type="EMBL" id="GGP31021.1"/>
    </source>
</evidence>
<organism evidence="4 7">
    <name type="scientific">Deinococcus wulumuqiensis</name>
    <dbReference type="NCBI Taxonomy" id="980427"/>
    <lineage>
        <taxon>Bacteria</taxon>
        <taxon>Thermotogati</taxon>
        <taxon>Deinococcota</taxon>
        <taxon>Deinococci</taxon>
        <taxon>Deinococcales</taxon>
        <taxon>Deinococcaceae</taxon>
        <taxon>Deinococcus</taxon>
    </lineage>
</organism>
<evidence type="ECO:0000313" key="7">
    <source>
        <dbReference type="Proteomes" id="UP000652720"/>
    </source>
</evidence>
<evidence type="ECO:0000256" key="2">
    <source>
        <dbReference type="ARBA" id="ARBA00022723"/>
    </source>
</evidence>
<evidence type="ECO:0000313" key="6">
    <source>
        <dbReference type="Proteomes" id="UP000630135"/>
    </source>
</evidence>
<reference evidence="6" key="3">
    <citation type="journal article" date="2019" name="Int. J. Syst. Evol. Microbiol.">
        <title>The Global Catalogue of Microorganisms (GCM) 10K type strain sequencing project: providing services to taxonomists for standard genome sequencing and annotation.</title>
        <authorList>
            <consortium name="The Broad Institute Genomics Platform"/>
            <consortium name="The Broad Institute Genome Sequencing Center for Infectious Disease"/>
            <person name="Wu L."/>
            <person name="Ma J."/>
        </authorList>
    </citation>
    <scope>NUCLEOTIDE SEQUENCE [LARGE SCALE GENOMIC DNA]</scope>
    <source>
        <strain evidence="6">CGMCC 1.8884</strain>
    </source>
</reference>
<dbReference type="Proteomes" id="UP000652720">
    <property type="component" value="Unassembled WGS sequence"/>
</dbReference>
<dbReference type="AlphaFoldDB" id="A0AAV4K7D3"/>
<dbReference type="Pfam" id="PF05163">
    <property type="entry name" value="DinB"/>
    <property type="match status" value="1"/>
</dbReference>
<reference evidence="5" key="1">
    <citation type="journal article" date="2014" name="Int. J. Syst. Evol. Microbiol.">
        <title>Complete genome of a new Firmicutes species belonging to the dominant human colonic microbiota ('Ruminococcus bicirculans') reveals two chromosomes and a selective capacity to utilize plant glucans.</title>
        <authorList>
            <consortium name="NISC Comparative Sequencing Program"/>
            <person name="Wegmann U."/>
            <person name="Louis P."/>
            <person name="Goesmann A."/>
            <person name="Henrissat B."/>
            <person name="Duncan S.H."/>
            <person name="Flint H.J."/>
        </authorList>
    </citation>
    <scope>NUCLEOTIDE SEQUENCE</scope>
    <source>
        <strain evidence="5">CGMCC 1.8884</strain>
    </source>
</reference>
<dbReference type="GO" id="GO:0046872">
    <property type="term" value="F:metal ion binding"/>
    <property type="evidence" value="ECO:0007669"/>
    <property type="project" value="UniProtKB-KW"/>
</dbReference>
<dbReference type="Gene3D" id="1.20.120.450">
    <property type="entry name" value="dinb family like domain"/>
    <property type="match status" value="1"/>
</dbReference>
<proteinExistence type="inferred from homology"/>
<evidence type="ECO:0000256" key="3">
    <source>
        <dbReference type="PIRSR" id="PIRSR607837-1"/>
    </source>
</evidence>
<sequence>MEMSDETTLLTPAALLTYWQGHRDLTRRVIEAFPEEGFRTHHAPDMRPFQAMACELAGMVEYQLDWFRRGRPHWDEADQNRVVPGRAELLAWWDKLTAELDAEVPRVSAETWLTPGDTPFGKMSPLTSVLYLMDNEIHHRGQGYVYLRELGVTPPAFYERSGLPPMG</sequence>
<reference evidence="4" key="4">
    <citation type="submission" date="2023-08" db="EMBL/GenBank/DDBJ databases">
        <authorList>
            <person name="Sun Q."/>
            <person name="Zhou Y."/>
        </authorList>
    </citation>
    <scope>NUCLEOTIDE SEQUENCE</scope>
    <source>
        <strain evidence="5">CGMCC 1.8884</strain>
        <strain evidence="4">CGMCC 1.8885</strain>
    </source>
</reference>
<evidence type="ECO:0000256" key="1">
    <source>
        <dbReference type="ARBA" id="ARBA00008635"/>
    </source>
</evidence>
<dbReference type="EMBL" id="BMMA01000041">
    <property type="protein sequence ID" value="GGI91938.1"/>
    <property type="molecule type" value="Genomic_DNA"/>
</dbReference>